<reference evidence="2" key="1">
    <citation type="submission" date="2014-11" db="EMBL/GenBank/DDBJ databases">
        <authorList>
            <person name="Amaro Gonzalez C."/>
        </authorList>
    </citation>
    <scope>NUCLEOTIDE SEQUENCE</scope>
</reference>
<name>A0A0E9TJF6_ANGAN</name>
<dbReference type="EMBL" id="GBXM01054970">
    <property type="protein sequence ID" value="JAH53607.1"/>
    <property type="molecule type" value="Transcribed_RNA"/>
</dbReference>
<evidence type="ECO:0000313" key="2">
    <source>
        <dbReference type="EMBL" id="JAH53607.1"/>
    </source>
</evidence>
<dbReference type="AlphaFoldDB" id="A0A0E9TJF6"/>
<sequence length="25" mass="2950">MTKDFWTLGGRSLRSAEQSTHKTRR</sequence>
<protein>
    <submittedName>
        <fullName evidence="2">Uncharacterized protein</fullName>
    </submittedName>
</protein>
<proteinExistence type="predicted"/>
<evidence type="ECO:0000256" key="1">
    <source>
        <dbReference type="SAM" id="MobiDB-lite"/>
    </source>
</evidence>
<reference evidence="2" key="2">
    <citation type="journal article" date="2015" name="Fish Shellfish Immunol.">
        <title>Early steps in the European eel (Anguilla anguilla)-Vibrio vulnificus interaction in the gills: Role of the RtxA13 toxin.</title>
        <authorList>
            <person name="Callol A."/>
            <person name="Pajuelo D."/>
            <person name="Ebbesson L."/>
            <person name="Teles M."/>
            <person name="MacKenzie S."/>
            <person name="Amaro C."/>
        </authorList>
    </citation>
    <scope>NUCLEOTIDE SEQUENCE</scope>
</reference>
<feature type="region of interest" description="Disordered" evidence="1">
    <location>
        <begin position="1"/>
        <end position="25"/>
    </location>
</feature>
<organism evidence="2">
    <name type="scientific">Anguilla anguilla</name>
    <name type="common">European freshwater eel</name>
    <name type="synonym">Muraena anguilla</name>
    <dbReference type="NCBI Taxonomy" id="7936"/>
    <lineage>
        <taxon>Eukaryota</taxon>
        <taxon>Metazoa</taxon>
        <taxon>Chordata</taxon>
        <taxon>Craniata</taxon>
        <taxon>Vertebrata</taxon>
        <taxon>Euteleostomi</taxon>
        <taxon>Actinopterygii</taxon>
        <taxon>Neopterygii</taxon>
        <taxon>Teleostei</taxon>
        <taxon>Anguilliformes</taxon>
        <taxon>Anguillidae</taxon>
        <taxon>Anguilla</taxon>
    </lineage>
</organism>
<accession>A0A0E9TJF6</accession>